<dbReference type="AlphaFoldDB" id="A0A4R1XXT8"/>
<evidence type="ECO:0000313" key="4">
    <source>
        <dbReference type="Proteomes" id="UP000294963"/>
    </source>
</evidence>
<feature type="transmembrane region" description="Helical" evidence="1">
    <location>
        <begin position="91"/>
        <end position="113"/>
    </location>
</feature>
<dbReference type="OrthoDB" id="256494at2"/>
<feature type="transmembrane region" description="Helical" evidence="1">
    <location>
        <begin position="276"/>
        <end position="295"/>
    </location>
</feature>
<dbReference type="PANTHER" id="PTHR47216">
    <property type="match status" value="1"/>
</dbReference>
<comment type="caution">
    <text evidence="3">The sequence shown here is derived from an EMBL/GenBank/DDBJ whole genome shotgun (WGS) entry which is preliminary data.</text>
</comment>
<sequence>MIDKLTPQGGTWKWGLGCLLLLAPFFFLTYGFANQYAASLSQVPSIVFAWEHAIPLWPWSIVPYWSIDLFYGLSLLLCWNKFELKQHLLRLFSAQVIAVSCFLLFPLKFSFVRPELDGFFGLWFDILMGFDQPYNQAPSLHIVLLVILWDFYRRHSSGAWKWLVDFWSFLIGLSVLTTWQHHFIDIPAGLIVGALCLWLFPVQSKSPFIADHLHLRSAKHYKLASYYLIATILLTATALTLKSSALWLLYPAISLSLVALAYALQRPHFFQKQRNGKMTAASLMLMAPYFAFAWLNSRLWTLKHPEDSLVLQIQQTQIYLGRIPTASERQNYHQVFDCCAELPSPLDDLDRQYLSLDLIPLNTAQLSHAADQFNTLFLEQQQSVLDHENPEHSNNSVTNTNRKILIYCGLGYSRSSAILAAWMYQQQIVISVEEAIQKIETARPWVVIKPKQIEQIQSLNINLPRGASPCK</sequence>
<keyword evidence="4" id="KW-1185">Reference proteome</keyword>
<feature type="transmembrane region" description="Helical" evidence="1">
    <location>
        <begin position="223"/>
        <end position="241"/>
    </location>
</feature>
<dbReference type="PANTHER" id="PTHR47216:SF4">
    <property type="entry name" value="OS01G0859400 PROTEIN"/>
    <property type="match status" value="1"/>
</dbReference>
<dbReference type="PROSITE" id="PS50056">
    <property type="entry name" value="TYR_PHOSPHATASE_2"/>
    <property type="match status" value="1"/>
</dbReference>
<dbReference type="InterPro" id="IPR000387">
    <property type="entry name" value="Tyr_Pase_dom"/>
</dbReference>
<dbReference type="InterPro" id="IPR000340">
    <property type="entry name" value="Dual-sp_phosphatase_cat-dom"/>
</dbReference>
<feature type="transmembrane region" description="Helical" evidence="1">
    <location>
        <begin position="133"/>
        <end position="152"/>
    </location>
</feature>
<feature type="domain" description="Tyrosine specific protein phosphatases" evidence="2">
    <location>
        <begin position="375"/>
        <end position="454"/>
    </location>
</feature>
<accession>A0A4R1XXT8</accession>
<feature type="transmembrane region" description="Helical" evidence="1">
    <location>
        <begin position="57"/>
        <end position="79"/>
    </location>
</feature>
<keyword evidence="1" id="KW-0472">Membrane</keyword>
<dbReference type="EMBL" id="SLVJ01000017">
    <property type="protein sequence ID" value="TCM64523.1"/>
    <property type="molecule type" value="Genomic_DNA"/>
</dbReference>
<proteinExistence type="predicted"/>
<feature type="transmembrane region" description="Helical" evidence="1">
    <location>
        <begin position="183"/>
        <end position="202"/>
    </location>
</feature>
<evidence type="ECO:0000313" key="3">
    <source>
        <dbReference type="EMBL" id="TCM64523.1"/>
    </source>
</evidence>
<keyword evidence="1" id="KW-0812">Transmembrane</keyword>
<evidence type="ECO:0000259" key="2">
    <source>
        <dbReference type="PROSITE" id="PS50056"/>
    </source>
</evidence>
<evidence type="ECO:0000256" key="1">
    <source>
        <dbReference type="SAM" id="Phobius"/>
    </source>
</evidence>
<gene>
    <name evidence="3" type="ORF">EC844_11784</name>
</gene>
<protein>
    <submittedName>
        <fullName evidence="3">Dual specificity protein phosphatase-like protein</fullName>
    </submittedName>
</protein>
<name>A0A4R1XXT8_ACICA</name>
<keyword evidence="1" id="KW-1133">Transmembrane helix</keyword>
<dbReference type="SUPFAM" id="SSF52799">
    <property type="entry name" value="(Phosphotyrosine protein) phosphatases II"/>
    <property type="match status" value="1"/>
</dbReference>
<organism evidence="3 4">
    <name type="scientific">Acinetobacter calcoaceticus</name>
    <dbReference type="NCBI Taxonomy" id="471"/>
    <lineage>
        <taxon>Bacteria</taxon>
        <taxon>Pseudomonadati</taxon>
        <taxon>Pseudomonadota</taxon>
        <taxon>Gammaproteobacteria</taxon>
        <taxon>Moraxellales</taxon>
        <taxon>Moraxellaceae</taxon>
        <taxon>Acinetobacter</taxon>
        <taxon>Acinetobacter calcoaceticus/baumannii complex</taxon>
    </lineage>
</organism>
<dbReference type="Proteomes" id="UP000294963">
    <property type="component" value="Unassembled WGS sequence"/>
</dbReference>
<dbReference type="CDD" id="cd03386">
    <property type="entry name" value="PAP2_Aur1_like"/>
    <property type="match status" value="1"/>
</dbReference>
<reference evidence="3 4" key="1">
    <citation type="submission" date="2019-03" db="EMBL/GenBank/DDBJ databases">
        <title>Genomic analyses of the natural microbiome of Caenorhabditis elegans.</title>
        <authorList>
            <person name="Samuel B."/>
        </authorList>
    </citation>
    <scope>NUCLEOTIDE SEQUENCE [LARGE SCALE GENOMIC DNA]</scope>
    <source>
        <strain evidence="3 4">JUb89</strain>
    </source>
</reference>
<feature type="transmembrane region" description="Helical" evidence="1">
    <location>
        <begin position="247"/>
        <end position="264"/>
    </location>
</feature>
<feature type="transmembrane region" description="Helical" evidence="1">
    <location>
        <begin position="159"/>
        <end position="177"/>
    </location>
</feature>
<dbReference type="Gene3D" id="3.90.190.10">
    <property type="entry name" value="Protein tyrosine phosphatase superfamily"/>
    <property type="match status" value="1"/>
</dbReference>
<dbReference type="InterPro" id="IPR029021">
    <property type="entry name" value="Prot-tyrosine_phosphatase-like"/>
</dbReference>
<dbReference type="Pfam" id="PF00782">
    <property type="entry name" value="DSPc"/>
    <property type="match status" value="1"/>
</dbReference>